<dbReference type="EMBL" id="DQ403408">
    <property type="protein sequence ID" value="ABD74906.1"/>
    <property type="molecule type" value="Genomic_DNA"/>
</dbReference>
<protein>
    <submittedName>
        <fullName evidence="1">Uncharacterized protein</fullName>
    </submittedName>
</protein>
<name>D1CSV2_RHIFR</name>
<proteinExistence type="predicted"/>
<reference evidence="1" key="1">
    <citation type="submission" date="2006-02" db="EMBL/GenBank/DDBJ databases">
        <title>Sampling the accessory genome of the Sinorhizobium genus by suppressive subtractive hybridization.</title>
        <authorList>
            <person name="Moulin L."/>
            <person name="Ghazoui Z."/>
            <person name="Young P."/>
        </authorList>
    </citation>
    <scope>NUCLEOTIDE SEQUENCE</scope>
    <source>
        <strain evidence="1">LMG6217</strain>
    </source>
</reference>
<feature type="non-terminal residue" evidence="1">
    <location>
        <position position="165"/>
    </location>
</feature>
<evidence type="ECO:0000313" key="1">
    <source>
        <dbReference type="EMBL" id="ABD74906.1"/>
    </source>
</evidence>
<organism evidence="1">
    <name type="scientific">Rhizobium fredii</name>
    <name type="common">Sinorhizobium fredii</name>
    <dbReference type="NCBI Taxonomy" id="380"/>
    <lineage>
        <taxon>Bacteria</taxon>
        <taxon>Pseudomonadati</taxon>
        <taxon>Pseudomonadota</taxon>
        <taxon>Alphaproteobacteria</taxon>
        <taxon>Hyphomicrobiales</taxon>
        <taxon>Rhizobiaceae</taxon>
        <taxon>Sinorhizobium/Ensifer group</taxon>
        <taxon>Sinorhizobium</taxon>
    </lineage>
</organism>
<accession>D1CSV2</accession>
<feature type="non-terminal residue" evidence="1">
    <location>
        <position position="1"/>
    </location>
</feature>
<dbReference type="AlphaFoldDB" id="D1CSV2"/>
<sequence length="165" mass="17814">RRLLPRDMPVLRSSEDGCSSHCLPPRWRSLSATSRESSPPYCLSESVALLCTTDPDFGCLKQNSFLSVATFELIQRKDGLGSPFNSQELSGGERGMATNYQGNIEQVATETLDVFDAIASSVESQLTEAYSTGPASLASVNTFTSGEAVKLLGEIDEAQRRSLEA</sequence>